<sequence length="67" mass="7733">MDRTEDTPHAGEHRVDVSRKVRGDDQRSSTERRLRRLIVPEPASYDPGTRLDVIHDPDLNLLWGAQE</sequence>
<evidence type="ECO:0000313" key="3">
    <source>
        <dbReference type="Proteomes" id="UP000244867"/>
    </source>
</evidence>
<protein>
    <submittedName>
        <fullName evidence="2">Uncharacterized protein</fullName>
    </submittedName>
</protein>
<dbReference type="EMBL" id="PYXZ01000004">
    <property type="protein sequence ID" value="PUA81064.1"/>
    <property type="molecule type" value="Genomic_DNA"/>
</dbReference>
<feature type="region of interest" description="Disordered" evidence="1">
    <location>
        <begin position="1"/>
        <end position="32"/>
    </location>
</feature>
<dbReference type="RefSeq" id="WP_108344632.1">
    <property type="nucleotide sequence ID" value="NZ_PYXZ01000004.1"/>
</dbReference>
<dbReference type="OrthoDB" id="9957252at2"/>
<gene>
    <name evidence="2" type="ORF">C7S10_11865</name>
</gene>
<evidence type="ECO:0000256" key="1">
    <source>
        <dbReference type="SAM" id="MobiDB-lite"/>
    </source>
</evidence>
<evidence type="ECO:0000313" key="2">
    <source>
        <dbReference type="EMBL" id="PUA81064.1"/>
    </source>
</evidence>
<reference evidence="2 3" key="1">
    <citation type="submission" date="2018-03" db="EMBL/GenBank/DDBJ databases">
        <authorList>
            <person name="Keele B.F."/>
        </authorList>
    </citation>
    <scope>NUCLEOTIDE SEQUENCE [LARGE SCALE GENOMIC DNA]</scope>
    <source>
        <strain evidence="2 3">IB-3</strain>
    </source>
</reference>
<organism evidence="2 3">
    <name type="scientific">Nocardioides currus</name>
    <dbReference type="NCBI Taxonomy" id="2133958"/>
    <lineage>
        <taxon>Bacteria</taxon>
        <taxon>Bacillati</taxon>
        <taxon>Actinomycetota</taxon>
        <taxon>Actinomycetes</taxon>
        <taxon>Propionibacteriales</taxon>
        <taxon>Nocardioidaceae</taxon>
        <taxon>Nocardioides</taxon>
    </lineage>
</organism>
<dbReference type="Proteomes" id="UP000244867">
    <property type="component" value="Unassembled WGS sequence"/>
</dbReference>
<accession>A0A2R7YXM4</accession>
<proteinExistence type="predicted"/>
<keyword evidence="3" id="KW-1185">Reference proteome</keyword>
<comment type="caution">
    <text evidence="2">The sequence shown here is derived from an EMBL/GenBank/DDBJ whole genome shotgun (WGS) entry which is preliminary data.</text>
</comment>
<name>A0A2R7YXM4_9ACTN</name>
<dbReference type="AlphaFoldDB" id="A0A2R7YXM4"/>